<proteinExistence type="inferred from homology"/>
<evidence type="ECO:0000256" key="9">
    <source>
        <dbReference type="RuleBase" id="RU366018"/>
    </source>
</evidence>
<dbReference type="PANTHER" id="PTHR21497:SF30">
    <property type="entry name" value="E3 UBIQUITIN-PROTEIN LIGASE"/>
    <property type="match status" value="1"/>
</dbReference>
<evidence type="ECO:0000313" key="13">
    <source>
        <dbReference type="Proteomes" id="UP000695562"/>
    </source>
</evidence>
<comment type="function">
    <text evidence="9">Ubiquitin ligase protein which is a component of the N-end rule pathway. Recognizes and binds to proteins bearing specific N-terminal residues that are destabilizing according to the N-end rule, leading to their ubiquitination and subsequent degradation.</text>
</comment>
<dbReference type="Pfam" id="PF18995">
    <property type="entry name" value="PRT6_C"/>
    <property type="match status" value="1"/>
</dbReference>
<evidence type="ECO:0000256" key="8">
    <source>
        <dbReference type="PROSITE-ProRule" id="PRU00508"/>
    </source>
</evidence>
<accession>A0A8J4PUK0</accession>
<feature type="compositionally biased region" description="Basic and acidic residues" evidence="10">
    <location>
        <begin position="984"/>
        <end position="1013"/>
    </location>
</feature>
<dbReference type="EMBL" id="AJWJ01000238">
    <property type="protein sequence ID" value="KAF2072934.1"/>
    <property type="molecule type" value="Genomic_DNA"/>
</dbReference>
<dbReference type="Pfam" id="PF02207">
    <property type="entry name" value="zf-UBR"/>
    <property type="match status" value="1"/>
</dbReference>
<dbReference type="Proteomes" id="UP000695562">
    <property type="component" value="Unassembled WGS sequence"/>
</dbReference>
<dbReference type="UniPathway" id="UPA00143"/>
<gene>
    <name evidence="12" type="ORF">CYY_005756</name>
</gene>
<evidence type="ECO:0000256" key="3">
    <source>
        <dbReference type="ARBA" id="ARBA00022723"/>
    </source>
</evidence>
<keyword evidence="4 9" id="KW-0863">Zinc-finger</keyword>
<dbReference type="PANTHER" id="PTHR21497">
    <property type="entry name" value="UBIQUITIN LIGASE E3 ALPHA-RELATED"/>
    <property type="match status" value="1"/>
</dbReference>
<reference evidence="12" key="1">
    <citation type="submission" date="2020-01" db="EMBL/GenBank/DDBJ databases">
        <title>Development of genomics and gene disruption for Polysphondylium violaceum indicates a role for the polyketide synthase stlB in stalk morphogenesis.</title>
        <authorList>
            <person name="Narita B."/>
            <person name="Kawabe Y."/>
            <person name="Kin K."/>
            <person name="Saito T."/>
            <person name="Gibbs R."/>
            <person name="Kuspa A."/>
            <person name="Muzny D."/>
            <person name="Queller D."/>
            <person name="Richards S."/>
            <person name="Strassman J."/>
            <person name="Sucgang R."/>
            <person name="Worley K."/>
            <person name="Schaap P."/>
        </authorList>
    </citation>
    <scope>NUCLEOTIDE SEQUENCE</scope>
    <source>
        <strain evidence="12">QSvi11</strain>
    </source>
</reference>
<dbReference type="SMART" id="SM00396">
    <property type="entry name" value="ZnF_UBR1"/>
    <property type="match status" value="1"/>
</dbReference>
<dbReference type="GO" id="GO:0000151">
    <property type="term" value="C:ubiquitin ligase complex"/>
    <property type="evidence" value="ECO:0007669"/>
    <property type="project" value="TreeGrafter"/>
</dbReference>
<dbReference type="EC" id="2.3.2.27" evidence="9"/>
<dbReference type="InterPro" id="IPR039164">
    <property type="entry name" value="UBR1-like"/>
</dbReference>
<keyword evidence="6 9" id="KW-0862">Zinc</keyword>
<comment type="pathway">
    <text evidence="9">Protein modification; protein ubiquitination.</text>
</comment>
<dbReference type="PROSITE" id="PS51157">
    <property type="entry name" value="ZF_UBR"/>
    <property type="match status" value="1"/>
</dbReference>
<dbReference type="InterPro" id="IPR044046">
    <property type="entry name" value="E3_ligase_UBR-like_C"/>
</dbReference>
<comment type="caution">
    <text evidence="12">The sequence shown here is derived from an EMBL/GenBank/DDBJ whole genome shotgun (WGS) entry which is preliminary data.</text>
</comment>
<evidence type="ECO:0000256" key="7">
    <source>
        <dbReference type="ARBA" id="ARBA00046341"/>
    </source>
</evidence>
<dbReference type="GO" id="GO:0008270">
    <property type="term" value="F:zinc ion binding"/>
    <property type="evidence" value="ECO:0007669"/>
    <property type="project" value="UniProtKB-UniRule"/>
</dbReference>
<dbReference type="OrthoDB" id="15304at2759"/>
<dbReference type="GO" id="GO:0061630">
    <property type="term" value="F:ubiquitin protein ligase activity"/>
    <property type="evidence" value="ECO:0007669"/>
    <property type="project" value="UniProtKB-UniRule"/>
</dbReference>
<feature type="region of interest" description="Disordered" evidence="10">
    <location>
        <begin position="926"/>
        <end position="946"/>
    </location>
</feature>
<keyword evidence="3 9" id="KW-0479">Metal-binding</keyword>
<feature type="compositionally biased region" description="Low complexity" evidence="10">
    <location>
        <begin position="931"/>
        <end position="945"/>
    </location>
</feature>
<evidence type="ECO:0000313" key="12">
    <source>
        <dbReference type="EMBL" id="KAF2072934.1"/>
    </source>
</evidence>
<comment type="catalytic activity">
    <reaction evidence="1 9">
        <text>S-ubiquitinyl-[E2 ubiquitin-conjugating enzyme]-L-cysteine + [acceptor protein]-L-lysine = [E2 ubiquitin-conjugating enzyme]-L-cysteine + N(6)-ubiquitinyl-[acceptor protein]-L-lysine.</text>
        <dbReference type="EC" id="2.3.2.27"/>
    </reaction>
</comment>
<keyword evidence="5 9" id="KW-0833">Ubl conjugation pathway</keyword>
<evidence type="ECO:0000256" key="2">
    <source>
        <dbReference type="ARBA" id="ARBA00022679"/>
    </source>
</evidence>
<evidence type="ECO:0000256" key="1">
    <source>
        <dbReference type="ARBA" id="ARBA00000900"/>
    </source>
</evidence>
<dbReference type="CDD" id="cd19670">
    <property type="entry name" value="UBR-box_UBR1_2_3"/>
    <property type="match status" value="1"/>
</dbReference>
<comment type="similarity">
    <text evidence="7 9">Belongs to the E3 ubiquitin-protein ligase UBR1-like family.</text>
</comment>
<feature type="region of interest" description="Disordered" evidence="10">
    <location>
        <begin position="960"/>
        <end position="1013"/>
    </location>
</feature>
<protein>
    <recommendedName>
        <fullName evidence="9">E3 ubiquitin-protein ligase</fullName>
        <ecNumber evidence="9">2.3.2.27</ecNumber>
    </recommendedName>
</protein>
<feature type="domain" description="UBR-type" evidence="11">
    <location>
        <begin position="30"/>
        <end position="103"/>
    </location>
</feature>
<organism evidence="12 13">
    <name type="scientific">Polysphondylium violaceum</name>
    <dbReference type="NCBI Taxonomy" id="133409"/>
    <lineage>
        <taxon>Eukaryota</taxon>
        <taxon>Amoebozoa</taxon>
        <taxon>Evosea</taxon>
        <taxon>Eumycetozoa</taxon>
        <taxon>Dictyostelia</taxon>
        <taxon>Dictyosteliales</taxon>
        <taxon>Dictyosteliaceae</taxon>
        <taxon>Polysphondylium</taxon>
    </lineage>
</organism>
<dbReference type="Gene3D" id="2.10.110.30">
    <property type="match status" value="1"/>
</dbReference>
<evidence type="ECO:0000259" key="11">
    <source>
        <dbReference type="PROSITE" id="PS51157"/>
    </source>
</evidence>
<keyword evidence="2 9" id="KW-0808">Transferase</keyword>
<feature type="zinc finger region" description="UBR-type" evidence="8">
    <location>
        <begin position="30"/>
        <end position="103"/>
    </location>
</feature>
<name>A0A8J4PUK0_9MYCE</name>
<evidence type="ECO:0000256" key="10">
    <source>
        <dbReference type="SAM" id="MobiDB-lite"/>
    </source>
</evidence>
<dbReference type="GO" id="GO:0005737">
    <property type="term" value="C:cytoplasm"/>
    <property type="evidence" value="ECO:0007669"/>
    <property type="project" value="TreeGrafter"/>
</dbReference>
<evidence type="ECO:0000256" key="6">
    <source>
        <dbReference type="ARBA" id="ARBA00022833"/>
    </source>
</evidence>
<evidence type="ECO:0000256" key="4">
    <source>
        <dbReference type="ARBA" id="ARBA00022771"/>
    </source>
</evidence>
<feature type="compositionally biased region" description="Acidic residues" evidence="10">
    <location>
        <begin position="965"/>
        <end position="983"/>
    </location>
</feature>
<evidence type="ECO:0000256" key="5">
    <source>
        <dbReference type="ARBA" id="ARBA00022786"/>
    </source>
</evidence>
<sequence>MTISPDKVFKDYVGYTVEEFLDKYPSTNTLKCQYESRIHKNLVSCCLDCGITSDHCFCMKCFFAGDHIKDNHRFVIEKSYGYSCDCGNRNSIKETSFCKDHNNANEQSRDEVYFNIPGDLYQRLTDFFVFIFTHIRQHAIVNIDDDVVIDDTTVDVDDDDDYDDEDAGDDTQRELRDIFNDILNGHNNIHNAVNDAMNHDSLHLFQVDEQEIDRLVNKHLSERKQSFAPFVKDLTEWLVNLSTKSSQVIYIIAEVITNTKISTFREFINQDCSSPSNDVTATSFLSFLFDNEAFLITYFKHFIVVLIDHCQLFKSMLFQLLYSKNYLLDFDHSFSIHFIQSVYSFYYGLGPTMVPFASASVPSKNYIRNLFSILNQTVDIILDSRALTSVPESKTFLLNPNIAAVSTLIRENKSVAEVFLNNDDLGLVELWIQLLVKCHSITNAFANVGGQSFIFLGEIELKSIEILKNLIRYCPSSKNRLLKLVVNAIKTTRVLSLNDNQPSLFDMDSFLDNFSSSLPVYSYTMPLYRMLVVLLVEGQDQPIVPSQETLPFDNREMVLIMADIVVFSVQRHHELYNIESNELISKFSSLTKLFDYGFLQVALISLGPKMFLHAYKKMFYPLSSRNIDETFLRPLIATLETRPEFKPSAQMLRYHLVHAYLTDTVEKDDIAGISKLYPDLQLSEYNKVVTELLAIKDTKSIFLQEYDPYYAYFTDSLRITNLDKLQSMWLKFKPSDKESTFKLPYLAIVPLKPSFAALNQVYNDPSLFFLLVQYFIDPKPNVTTQEIMHLFVRSIQVFNSTTYPQLPDSTKQQLNLSIQEYFELETSQREFYQGFNQFGSLTIISLIKYYDLASFLPDKLEESKTSALELFFTLWKSINDSDLNYDKRELMTYIFNWLLEFNKPVFTKLFSQNNIDLCQDIQDPLPSSHSTTNQDQKKTIQQKQQELVEKMKEQQKLFLQNYGGQDDDEDDDDYQEDEEDDKDFDSSDLIHTDDNTLDKDSKEDRQQHTISPDLKDTKRDNCVICHSNHPKDGTLYALAYNFNSSLLKTMQVRQCESILKNEDIRKQYRKHISSQLHLAKEPNFFAEYPDELEDFTSFPQKFFKDPSNYISSCYHNVHWKCYDVKTQKLCPLCFTPSNILLPIDYAAKNIGKDVTLFYNSLLRPTPTMVPAVAERYIWRFLIHNIEILELKSRKTGIYCDPNDPNDKPYFAMTSNAFKKEMSTTYSLYSALMLSSVNDKLNIKETDPFNYFKSDPFQVFSFEGYSCKDHFSLASLKSSVEHQLFNIFIHHYNSTGYDHGYDHSTLVSFYNHLISTPFTDSIKSQFENMFLPFLRKLALFHDIVYRQSNMELEELTHFTLLVKKVLGKLLGGIEINDFESLFKQLFNQDLFKEFCDQHYSIDDTIIPTDYQIVSSFIHIPNLLTDLFKTHFKESLCPSCDDINEIICLICGKLHCKNFQLVDCNHICISRSPQVGYYIWKNIPVIAKDDYEIEVVTFLYLDQDGKYTPNLQSNQFLSYRGLKKYYQNYLS</sequence>
<dbReference type="GO" id="GO:0016567">
    <property type="term" value="P:protein ubiquitination"/>
    <property type="evidence" value="ECO:0007669"/>
    <property type="project" value="UniProtKB-UniRule"/>
</dbReference>
<dbReference type="InterPro" id="IPR003126">
    <property type="entry name" value="Znf_UBR"/>
</dbReference>
<keyword evidence="13" id="KW-1185">Reference proteome</keyword>
<dbReference type="GO" id="GO:0071596">
    <property type="term" value="P:ubiquitin-dependent protein catabolic process via the N-end rule pathway"/>
    <property type="evidence" value="ECO:0007669"/>
    <property type="project" value="UniProtKB-UniRule"/>
</dbReference>